<dbReference type="EMBL" id="BAABFR010000008">
    <property type="protein sequence ID" value="GAA4385865.1"/>
    <property type="molecule type" value="Genomic_DNA"/>
</dbReference>
<sequence>MRYLGDLDRRSADRGVRLLWVAGNHADHGALTASRVDADGTHRITPPAARERLDLDGQRNVTVWDSTATGRVPIGTWRSSTAGH</sequence>
<evidence type="ECO:0000313" key="1">
    <source>
        <dbReference type="EMBL" id="GAA4385865.1"/>
    </source>
</evidence>
<comment type="caution">
    <text evidence="1">The sequence shown here is derived from an EMBL/GenBank/DDBJ whole genome shotgun (WGS) entry which is preliminary data.</text>
</comment>
<organism evidence="1 2">
    <name type="scientific">Tsukamurella soli</name>
    <dbReference type="NCBI Taxonomy" id="644556"/>
    <lineage>
        <taxon>Bacteria</taxon>
        <taxon>Bacillati</taxon>
        <taxon>Actinomycetota</taxon>
        <taxon>Actinomycetes</taxon>
        <taxon>Mycobacteriales</taxon>
        <taxon>Tsukamurellaceae</taxon>
        <taxon>Tsukamurella</taxon>
    </lineage>
</organism>
<dbReference type="Proteomes" id="UP001500635">
    <property type="component" value="Unassembled WGS sequence"/>
</dbReference>
<protein>
    <submittedName>
        <fullName evidence="1">Uncharacterized protein</fullName>
    </submittedName>
</protein>
<gene>
    <name evidence="1" type="ORF">GCM10023147_08210</name>
</gene>
<dbReference type="RefSeq" id="WP_344991250.1">
    <property type="nucleotide sequence ID" value="NZ_BAABFR010000008.1"/>
</dbReference>
<name>A0ABP8J6A8_9ACTN</name>
<accession>A0ABP8J6A8</accession>
<keyword evidence="2" id="KW-1185">Reference proteome</keyword>
<evidence type="ECO:0000313" key="2">
    <source>
        <dbReference type="Proteomes" id="UP001500635"/>
    </source>
</evidence>
<proteinExistence type="predicted"/>
<reference evidence="2" key="1">
    <citation type="journal article" date="2019" name="Int. J. Syst. Evol. Microbiol.">
        <title>The Global Catalogue of Microorganisms (GCM) 10K type strain sequencing project: providing services to taxonomists for standard genome sequencing and annotation.</title>
        <authorList>
            <consortium name="The Broad Institute Genomics Platform"/>
            <consortium name="The Broad Institute Genome Sequencing Center for Infectious Disease"/>
            <person name="Wu L."/>
            <person name="Ma J."/>
        </authorList>
    </citation>
    <scope>NUCLEOTIDE SEQUENCE [LARGE SCALE GENOMIC DNA]</scope>
    <source>
        <strain evidence="2">JCM 17688</strain>
    </source>
</reference>